<evidence type="ECO:0000256" key="3">
    <source>
        <dbReference type="ARBA" id="ARBA00022989"/>
    </source>
</evidence>
<gene>
    <name evidence="7" type="ORF">BZA70DRAFT_256640</name>
</gene>
<evidence type="ECO:0000259" key="6">
    <source>
        <dbReference type="Pfam" id="PF00149"/>
    </source>
</evidence>
<reference evidence="7 8" key="1">
    <citation type="submission" date="2024-03" db="EMBL/GenBank/DDBJ databases">
        <title>Genome-scale model development and genomic sequencing of the oleaginous clade Lipomyces.</title>
        <authorList>
            <consortium name="Lawrence Berkeley National Laboratory"/>
            <person name="Czajka J.J."/>
            <person name="Han Y."/>
            <person name="Kim J."/>
            <person name="Mondo S.J."/>
            <person name="Hofstad B.A."/>
            <person name="Robles A."/>
            <person name="Haridas S."/>
            <person name="Riley R."/>
            <person name="LaButti K."/>
            <person name="Pangilinan J."/>
            <person name="Andreopoulos W."/>
            <person name="Lipzen A."/>
            <person name="Yan J."/>
            <person name="Wang M."/>
            <person name="Ng V."/>
            <person name="Grigoriev I.V."/>
            <person name="Spatafora J.W."/>
            <person name="Magnuson J.K."/>
            <person name="Baker S.E."/>
            <person name="Pomraning K.R."/>
        </authorList>
    </citation>
    <scope>NUCLEOTIDE SEQUENCE [LARGE SCALE GENOMIC DNA]</scope>
    <source>
        <strain evidence="7 8">Phaff 52-87</strain>
    </source>
</reference>
<dbReference type="Proteomes" id="UP001498771">
    <property type="component" value="Unassembled WGS sequence"/>
</dbReference>
<feature type="transmembrane region" description="Helical" evidence="5">
    <location>
        <begin position="388"/>
        <end position="405"/>
    </location>
</feature>
<proteinExistence type="predicted"/>
<name>A0ABR1F7F7_9ASCO</name>
<dbReference type="GeneID" id="90036324"/>
<dbReference type="InterPro" id="IPR029052">
    <property type="entry name" value="Metallo-depent_PP-like"/>
</dbReference>
<protein>
    <submittedName>
        <fullName evidence="7">Metallo-dependent phosphatase-like protein</fullName>
    </submittedName>
</protein>
<dbReference type="EMBL" id="JBBJBU010000004">
    <property type="protein sequence ID" value="KAK7205784.1"/>
    <property type="molecule type" value="Genomic_DNA"/>
</dbReference>
<feature type="domain" description="Calcineurin-like phosphoesterase" evidence="6">
    <location>
        <begin position="125"/>
        <end position="318"/>
    </location>
</feature>
<keyword evidence="4 5" id="KW-0472">Membrane</keyword>
<evidence type="ECO:0000256" key="2">
    <source>
        <dbReference type="ARBA" id="ARBA00022692"/>
    </source>
</evidence>
<evidence type="ECO:0000256" key="1">
    <source>
        <dbReference type="ARBA" id="ARBA00004141"/>
    </source>
</evidence>
<dbReference type="RefSeq" id="XP_064768817.1">
    <property type="nucleotide sequence ID" value="XM_064910812.1"/>
</dbReference>
<comment type="caution">
    <text evidence="7">The sequence shown here is derived from an EMBL/GenBank/DDBJ whole genome shotgun (WGS) entry which is preliminary data.</text>
</comment>
<dbReference type="Gene3D" id="3.60.21.10">
    <property type="match status" value="1"/>
</dbReference>
<evidence type="ECO:0000256" key="5">
    <source>
        <dbReference type="SAM" id="Phobius"/>
    </source>
</evidence>
<dbReference type="Pfam" id="PF00149">
    <property type="entry name" value="Metallophos"/>
    <property type="match status" value="1"/>
</dbReference>
<feature type="transmembrane region" description="Helical" evidence="5">
    <location>
        <begin position="474"/>
        <end position="494"/>
    </location>
</feature>
<evidence type="ECO:0000256" key="4">
    <source>
        <dbReference type="ARBA" id="ARBA00023136"/>
    </source>
</evidence>
<dbReference type="InterPro" id="IPR004843">
    <property type="entry name" value="Calcineurin-like_PHP"/>
</dbReference>
<dbReference type="PANTHER" id="PTHR13315:SF4">
    <property type="entry name" value="METALLOPHOSPHOESTERASE, ISOFORM E"/>
    <property type="match status" value="1"/>
</dbReference>
<dbReference type="SUPFAM" id="SSF56300">
    <property type="entry name" value="Metallo-dependent phosphatases"/>
    <property type="match status" value="1"/>
</dbReference>
<sequence>MPTYESSYPPNLYHASRPHSSRKSGLRLLANGRLGVSLRRFLTASNLLCLLWGYFLYWGERRVIKDAVRSCDWASWEDWPAGAAPERVVLVADPQLVDAHTYPGRNLLFQSLTEFYVDTYMHRAWESIESYLDSDATIFLGDLFDGGREWEHDEWVREYKRFDRVFPSRIGKLTVREVAGNHDIGFGDTISSEALNRFRAYFGDPNRVLEIGNHSFVVLDTNSMTNHKDEQIYKPARTFFESVAEDIQNTTSATLPRILLTHIPLYRDKDASCGPKREGSPSLPISRGYQYQTVVDPELSEEILDRLMPIAVFSGDDHDACEVEHVYAKGARKAVEYTVKSLSIAMGVSYPAFEMVSLYNPSAEDSAEQTTFQTKLCMLPSQFNIFKTYFKVLLFTLAVAAHAASRACTEATKQGKTAGVDFLSGGAGYVDKKDKSFRLYPAPVMMAFARYRAFKRSKTFARFCGRPGTFKREFLNRIAYVMCIVGAMYLYLVLRWK</sequence>
<keyword evidence="8" id="KW-1185">Reference proteome</keyword>
<keyword evidence="2 5" id="KW-0812">Transmembrane</keyword>
<feature type="transmembrane region" description="Helical" evidence="5">
    <location>
        <begin position="437"/>
        <end position="453"/>
    </location>
</feature>
<dbReference type="PANTHER" id="PTHR13315">
    <property type="entry name" value="METALLO PHOSPHOESTERASE RELATED"/>
    <property type="match status" value="1"/>
</dbReference>
<evidence type="ECO:0000313" key="8">
    <source>
        <dbReference type="Proteomes" id="UP001498771"/>
    </source>
</evidence>
<keyword evidence="3 5" id="KW-1133">Transmembrane helix</keyword>
<organism evidence="7 8">
    <name type="scientific">Myxozyma melibiosi</name>
    <dbReference type="NCBI Taxonomy" id="54550"/>
    <lineage>
        <taxon>Eukaryota</taxon>
        <taxon>Fungi</taxon>
        <taxon>Dikarya</taxon>
        <taxon>Ascomycota</taxon>
        <taxon>Saccharomycotina</taxon>
        <taxon>Lipomycetes</taxon>
        <taxon>Lipomycetales</taxon>
        <taxon>Lipomycetaceae</taxon>
        <taxon>Myxozyma</taxon>
    </lineage>
</organism>
<dbReference type="InterPro" id="IPR033308">
    <property type="entry name" value="PGAP5/Cdc1/Ted1"/>
</dbReference>
<feature type="transmembrane region" description="Helical" evidence="5">
    <location>
        <begin position="41"/>
        <end position="59"/>
    </location>
</feature>
<evidence type="ECO:0000313" key="7">
    <source>
        <dbReference type="EMBL" id="KAK7205784.1"/>
    </source>
</evidence>
<comment type="subcellular location">
    <subcellularLocation>
        <location evidence="1">Membrane</location>
        <topology evidence="1">Multi-pass membrane protein</topology>
    </subcellularLocation>
</comment>
<accession>A0ABR1F7F7</accession>